<dbReference type="PATRIC" id="fig|445710.3.peg.3163"/>
<evidence type="ECO:0000313" key="2">
    <source>
        <dbReference type="Proteomes" id="UP000077255"/>
    </source>
</evidence>
<sequence>MSYSGRRRVPPRASAMIEALRGLGYTTGTALADIIDNSISAGARHVDVVFGWAGHDSWVSVLDDGSGMGDADLESAMRLGDRNPLHVRAESDLGRFGLGLKTASFSQCRRLTVASWTHTESSCLRWDLDALAAEADGGWDLLEGCTPGSESRITAPDRKPTGTLVLWEVLDRVVTRGTTKQDFLDLIDRVERHLAMVFHRYLDGSAERLQITINGTPISPWDPFLSTHPATWASPIVRLSSAHGPIVLQGYVLPHKDKLDSKQFELAAGPDGWTAQQGFYVYRNRRLLLAGSWLGLGRGRPWTKEEPYRLARICLDIPNSADAEWKIDIRKSTARPPVSVREGVVRLAEDIRERARRVFAHRGQPIRRGQNEPVAQAWQADHFPGGVRYRVYRAHPAVRAVMEEAGALGTSIEAMLRVLEETIPVQRIWLDTVEKSETPRTGFADQPPAEVQKVLEVLYRNMVNRKGMSPDRARKQLLQTEPFNLHPELVNALPDMAADQGENGTC</sequence>
<dbReference type="SUPFAM" id="SSF55874">
    <property type="entry name" value="ATPase domain of HSP90 chaperone/DNA topoisomerase II/histidine kinase"/>
    <property type="match status" value="1"/>
</dbReference>
<gene>
    <name evidence="1" type="ORF">ATSB10_31650</name>
</gene>
<proteinExistence type="predicted"/>
<dbReference type="STRING" id="445710.ATSB10_31650"/>
<keyword evidence="2" id="KW-1185">Reference proteome</keyword>
<dbReference type="EMBL" id="CP014841">
    <property type="protein sequence ID" value="AND70619.1"/>
    <property type="molecule type" value="Genomic_DNA"/>
</dbReference>
<accession>A0A161JJI8</accession>
<dbReference type="InterPro" id="IPR049661">
    <property type="entry name" value="MzaB"/>
</dbReference>
<dbReference type="NCBIfam" id="NF041932">
    <property type="entry name" value="MzaB"/>
    <property type="match status" value="1"/>
</dbReference>
<name>A0A161JJI8_9GAMM</name>
<dbReference type="KEGG" id="dtx:ATSB10_31650"/>
<dbReference type="InterPro" id="IPR036890">
    <property type="entry name" value="HATPase_C_sf"/>
</dbReference>
<organism evidence="1 2">
    <name type="scientific">Dyella thiooxydans</name>
    <dbReference type="NCBI Taxonomy" id="445710"/>
    <lineage>
        <taxon>Bacteria</taxon>
        <taxon>Pseudomonadati</taxon>
        <taxon>Pseudomonadota</taxon>
        <taxon>Gammaproteobacteria</taxon>
        <taxon>Lysobacterales</taxon>
        <taxon>Rhodanobacteraceae</taxon>
        <taxon>Dyella</taxon>
    </lineage>
</organism>
<reference evidence="1 2" key="1">
    <citation type="submission" date="2016-02" db="EMBL/GenBank/DDBJ databases">
        <title>Complete genome sequencing and analysis of ATSB10, Dyella thiooxydans isolated from rhizosphere soil of sunflower (Helianthus annuus L.).</title>
        <authorList>
            <person name="Lee Y."/>
            <person name="Hwangbo K."/>
            <person name="Chung H."/>
            <person name="Yoo J."/>
            <person name="Kim K.Y."/>
            <person name="Sa T.M."/>
            <person name="Um Y."/>
            <person name="Madhaiyan M."/>
        </authorList>
    </citation>
    <scope>NUCLEOTIDE SEQUENCE [LARGE SCALE GENOMIC DNA]</scope>
    <source>
        <strain evidence="1 2">ATSB10</strain>
    </source>
</reference>
<dbReference type="Pfam" id="PF13589">
    <property type="entry name" value="HATPase_c_3"/>
    <property type="match status" value="1"/>
</dbReference>
<protein>
    <submittedName>
        <fullName evidence="1">ATPase</fullName>
    </submittedName>
</protein>
<dbReference type="Proteomes" id="UP000077255">
    <property type="component" value="Chromosome"/>
</dbReference>
<dbReference type="Gene3D" id="3.30.565.10">
    <property type="entry name" value="Histidine kinase-like ATPase, C-terminal domain"/>
    <property type="match status" value="1"/>
</dbReference>
<evidence type="ECO:0000313" key="1">
    <source>
        <dbReference type="EMBL" id="AND70619.1"/>
    </source>
</evidence>
<dbReference type="AlphaFoldDB" id="A0A161JJI8"/>